<protein>
    <recommendedName>
        <fullName evidence="1">HTH cro/C1-type domain-containing protein</fullName>
    </recommendedName>
</protein>
<organism evidence="2 3">
    <name type="scientific">Dietzia psychralcaliphila</name>
    <dbReference type="NCBI Taxonomy" id="139021"/>
    <lineage>
        <taxon>Bacteria</taxon>
        <taxon>Bacillati</taxon>
        <taxon>Actinomycetota</taxon>
        <taxon>Actinomycetes</taxon>
        <taxon>Mycobacteriales</taxon>
        <taxon>Dietziaceae</taxon>
        <taxon>Dietzia</taxon>
    </lineage>
</organism>
<sequence>MATFAARARTVTDIATSVRDARLAAGMSQADLAAAAHLTRSWVSLFESGRAPNASLSKVLAMMDVLDVTIRLAYPVPDSDTPPAESARHPRHLPEAVDAVEAMEAPEAVDTPADDYEVLTSAKVAPPGEVALAAARAIRAAHRARDVADDITQRSSDA</sequence>
<name>A0AAD0JRB2_9ACTN</name>
<dbReference type="GO" id="GO:0003677">
    <property type="term" value="F:DNA binding"/>
    <property type="evidence" value="ECO:0007669"/>
    <property type="project" value="InterPro"/>
</dbReference>
<reference evidence="2 3" key="1">
    <citation type="submission" date="2016-04" db="EMBL/GenBank/DDBJ databases">
        <title>Complete genome sequence of the haloalkaliphilic hydrocarbon-degrading bacterium Dietzia psychralcaliphila ILA-1T, isolated from a drain of a fish product-processing plant.</title>
        <authorList>
            <person name="Zhao J."/>
            <person name="Hu B."/>
            <person name="Geng S."/>
            <person name="Nie Y."/>
            <person name="Tang Y."/>
        </authorList>
    </citation>
    <scope>NUCLEOTIDE SEQUENCE [LARGE SCALE GENOMIC DNA]</scope>
    <source>
        <strain evidence="2 3">ILA-1</strain>
    </source>
</reference>
<gene>
    <name evidence="2" type="ORF">A6048_13875</name>
</gene>
<dbReference type="AlphaFoldDB" id="A0AAD0JRB2"/>
<keyword evidence="3" id="KW-1185">Reference proteome</keyword>
<dbReference type="EMBL" id="CP015453">
    <property type="protein sequence ID" value="AWH96397.1"/>
    <property type="molecule type" value="Genomic_DNA"/>
</dbReference>
<evidence type="ECO:0000313" key="2">
    <source>
        <dbReference type="EMBL" id="AWH96397.1"/>
    </source>
</evidence>
<dbReference type="InterPro" id="IPR001387">
    <property type="entry name" value="Cro/C1-type_HTH"/>
</dbReference>
<evidence type="ECO:0000259" key="1">
    <source>
        <dbReference type="PROSITE" id="PS50943"/>
    </source>
</evidence>
<dbReference type="SMART" id="SM00530">
    <property type="entry name" value="HTH_XRE"/>
    <property type="match status" value="1"/>
</dbReference>
<feature type="domain" description="HTH cro/C1-type" evidence="1">
    <location>
        <begin position="18"/>
        <end position="73"/>
    </location>
</feature>
<dbReference type="Proteomes" id="UP000244903">
    <property type="component" value="Chromosome"/>
</dbReference>
<dbReference type="KEGG" id="dpc:A6048_13875"/>
<dbReference type="Pfam" id="PF13560">
    <property type="entry name" value="HTH_31"/>
    <property type="match status" value="1"/>
</dbReference>
<dbReference type="Gene3D" id="1.10.260.40">
    <property type="entry name" value="lambda repressor-like DNA-binding domains"/>
    <property type="match status" value="1"/>
</dbReference>
<dbReference type="CDD" id="cd00093">
    <property type="entry name" value="HTH_XRE"/>
    <property type="match status" value="1"/>
</dbReference>
<proteinExistence type="predicted"/>
<dbReference type="SUPFAM" id="SSF47413">
    <property type="entry name" value="lambda repressor-like DNA-binding domains"/>
    <property type="match status" value="1"/>
</dbReference>
<dbReference type="PROSITE" id="PS50943">
    <property type="entry name" value="HTH_CROC1"/>
    <property type="match status" value="1"/>
</dbReference>
<dbReference type="InterPro" id="IPR010982">
    <property type="entry name" value="Lambda_DNA-bd_dom_sf"/>
</dbReference>
<evidence type="ECO:0000313" key="3">
    <source>
        <dbReference type="Proteomes" id="UP000244903"/>
    </source>
</evidence>
<accession>A0AAD0JRB2</accession>